<keyword evidence="5 7" id="KW-1133">Transmembrane helix</keyword>
<comment type="subcellular location">
    <subcellularLocation>
        <location evidence="1">Membrane</location>
        <topology evidence="1">Multi-pass membrane protein</topology>
    </subcellularLocation>
</comment>
<accession>A0A1G7F500</accession>
<dbReference type="AlphaFoldDB" id="A0A1G7F500"/>
<proteinExistence type="predicted"/>
<evidence type="ECO:0000256" key="7">
    <source>
        <dbReference type="SAM" id="Phobius"/>
    </source>
</evidence>
<dbReference type="Gene3D" id="3.90.550.10">
    <property type="entry name" value="Spore Coat Polysaccharide Biosynthesis Protein SpsA, Chain A"/>
    <property type="match status" value="1"/>
</dbReference>
<keyword evidence="4 7" id="KW-0812">Transmembrane</keyword>
<feature type="transmembrane region" description="Helical" evidence="7">
    <location>
        <begin position="268"/>
        <end position="290"/>
    </location>
</feature>
<dbReference type="EMBL" id="FNAN01000006">
    <property type="protein sequence ID" value="SDE70932.1"/>
    <property type="molecule type" value="Genomic_DNA"/>
</dbReference>
<protein>
    <submittedName>
        <fullName evidence="9">Glycosyltransferase involved in cell wall bisynthesis</fullName>
    </submittedName>
</protein>
<dbReference type="PANTHER" id="PTHR48090">
    <property type="entry name" value="UNDECAPRENYL-PHOSPHATE 4-DEOXY-4-FORMAMIDO-L-ARABINOSE TRANSFERASE-RELATED"/>
    <property type="match status" value="1"/>
</dbReference>
<dbReference type="SUPFAM" id="SSF53448">
    <property type="entry name" value="Nucleotide-diphospho-sugar transferases"/>
    <property type="match status" value="1"/>
</dbReference>
<dbReference type="GO" id="GO:0016757">
    <property type="term" value="F:glycosyltransferase activity"/>
    <property type="evidence" value="ECO:0007669"/>
    <property type="project" value="UniProtKB-KW"/>
</dbReference>
<evidence type="ECO:0000256" key="4">
    <source>
        <dbReference type="ARBA" id="ARBA00022692"/>
    </source>
</evidence>
<evidence type="ECO:0000259" key="8">
    <source>
        <dbReference type="Pfam" id="PF00535"/>
    </source>
</evidence>
<dbReference type="Pfam" id="PF00535">
    <property type="entry name" value="Glycos_transf_2"/>
    <property type="match status" value="1"/>
</dbReference>
<evidence type="ECO:0000313" key="9">
    <source>
        <dbReference type="EMBL" id="SDE70932.1"/>
    </source>
</evidence>
<keyword evidence="2" id="KW-0328">Glycosyltransferase</keyword>
<feature type="transmembrane region" description="Helical" evidence="7">
    <location>
        <begin position="232"/>
        <end position="256"/>
    </location>
</feature>
<organism evidence="9 10">
    <name type="scientific">Dyadobacter soli</name>
    <dbReference type="NCBI Taxonomy" id="659014"/>
    <lineage>
        <taxon>Bacteria</taxon>
        <taxon>Pseudomonadati</taxon>
        <taxon>Bacteroidota</taxon>
        <taxon>Cytophagia</taxon>
        <taxon>Cytophagales</taxon>
        <taxon>Spirosomataceae</taxon>
        <taxon>Dyadobacter</taxon>
    </lineage>
</organism>
<evidence type="ECO:0000256" key="2">
    <source>
        <dbReference type="ARBA" id="ARBA00022676"/>
    </source>
</evidence>
<evidence type="ECO:0000256" key="5">
    <source>
        <dbReference type="ARBA" id="ARBA00022989"/>
    </source>
</evidence>
<keyword evidence="10" id="KW-1185">Reference proteome</keyword>
<keyword evidence="3 9" id="KW-0808">Transferase</keyword>
<evidence type="ECO:0000256" key="3">
    <source>
        <dbReference type="ARBA" id="ARBA00022679"/>
    </source>
</evidence>
<dbReference type="InterPro" id="IPR029044">
    <property type="entry name" value="Nucleotide-diphossugar_trans"/>
</dbReference>
<name>A0A1G7F500_9BACT</name>
<gene>
    <name evidence="9" type="ORF">SAMN04487996_106268</name>
</gene>
<dbReference type="PANTHER" id="PTHR48090:SF1">
    <property type="entry name" value="PROPHAGE BACTOPRENOL GLUCOSYL TRANSFERASE HOMOLOG"/>
    <property type="match status" value="1"/>
</dbReference>
<dbReference type="InterPro" id="IPR001173">
    <property type="entry name" value="Glyco_trans_2-like"/>
</dbReference>
<evidence type="ECO:0000256" key="1">
    <source>
        <dbReference type="ARBA" id="ARBA00004141"/>
    </source>
</evidence>
<keyword evidence="6 7" id="KW-0472">Membrane</keyword>
<dbReference type="OrthoDB" id="9807778at2"/>
<dbReference type="Proteomes" id="UP000198748">
    <property type="component" value="Unassembled WGS sequence"/>
</dbReference>
<dbReference type="STRING" id="659014.SAMN04487996_106268"/>
<feature type="domain" description="Glycosyltransferase 2-like" evidence="8">
    <location>
        <begin position="7"/>
        <end position="140"/>
    </location>
</feature>
<dbReference type="InterPro" id="IPR050256">
    <property type="entry name" value="Glycosyltransferase_2"/>
</dbReference>
<dbReference type="RefSeq" id="WP_090149567.1">
    <property type="nucleotide sequence ID" value="NZ_FNAN01000006.1"/>
</dbReference>
<dbReference type="GO" id="GO:0005886">
    <property type="term" value="C:plasma membrane"/>
    <property type="evidence" value="ECO:0007669"/>
    <property type="project" value="TreeGrafter"/>
</dbReference>
<evidence type="ECO:0000256" key="6">
    <source>
        <dbReference type="ARBA" id="ARBA00023136"/>
    </source>
</evidence>
<evidence type="ECO:0000313" key="10">
    <source>
        <dbReference type="Proteomes" id="UP000198748"/>
    </source>
</evidence>
<reference evidence="10" key="1">
    <citation type="submission" date="2016-10" db="EMBL/GenBank/DDBJ databases">
        <authorList>
            <person name="Varghese N."/>
            <person name="Submissions S."/>
        </authorList>
    </citation>
    <scope>NUCLEOTIDE SEQUENCE [LARGE SCALE GENOMIC DNA]</scope>
    <source>
        <strain evidence="10">DSM 25329</strain>
    </source>
</reference>
<sequence length="315" mass="35650">MPENYVIIIPQFNDWEALNLLIQKINADLNTPILQNTTLLIVDDCSSRSRTQPFAAFGGKELKVLRLYRNLGHQKAIAIGLSYAAEHMKADKVIVMDADGEDAPGDINKLAARSIEEPDKIIFAERNKRTEGFLFRFFYIIYKYVFKLLTGKVITFGNFSLVPQSRLQNLVRVSEIWNNYPGGVIKSRIPYDSVLTNRAKRLAGESKMNFVSLVLHGLSAISVMVDTTAVRILIFSIFMSAVAIGFIFFILFLKLIGNATPGWASTLGSTLMILMLQSFLISLFLVFMVLQYRSQQHFIPAVHYRDFVEKVESFS</sequence>